<feature type="transmembrane region" description="Helical" evidence="9">
    <location>
        <begin position="159"/>
        <end position="179"/>
    </location>
</feature>
<dbReference type="Proteomes" id="UP001515500">
    <property type="component" value="Chromosome 13"/>
</dbReference>
<reference evidence="12" key="1">
    <citation type="submission" date="2025-08" db="UniProtKB">
        <authorList>
            <consortium name="RefSeq"/>
        </authorList>
    </citation>
    <scope>IDENTIFICATION</scope>
</reference>
<evidence type="ECO:0000256" key="4">
    <source>
        <dbReference type="ARBA" id="ARBA00022729"/>
    </source>
</evidence>
<evidence type="ECO:0000256" key="3">
    <source>
        <dbReference type="ARBA" id="ARBA00022692"/>
    </source>
</evidence>
<protein>
    <submittedName>
        <fullName evidence="12">Uncharacterized protein LOC120274785</fullName>
    </submittedName>
</protein>
<evidence type="ECO:0000256" key="2">
    <source>
        <dbReference type="ARBA" id="ARBA00005748"/>
    </source>
</evidence>
<feature type="transmembrane region" description="Helical" evidence="9">
    <location>
        <begin position="258"/>
        <end position="276"/>
    </location>
</feature>
<dbReference type="GeneID" id="120274785"/>
<name>A0AB40CBL2_DIOCR</name>
<evidence type="ECO:0000256" key="8">
    <source>
        <dbReference type="SAM" id="MobiDB-lite"/>
    </source>
</evidence>
<feature type="transmembrane region" description="Helical" evidence="9">
    <location>
        <begin position="316"/>
        <end position="335"/>
    </location>
</feature>
<feature type="compositionally biased region" description="Basic and acidic residues" evidence="8">
    <location>
        <begin position="365"/>
        <end position="377"/>
    </location>
</feature>
<feature type="transmembrane region" description="Helical" evidence="9">
    <location>
        <begin position="288"/>
        <end position="310"/>
    </location>
</feature>
<keyword evidence="4 10" id="KW-0732">Signal</keyword>
<accession>A0AB40CBL2</accession>
<dbReference type="InterPro" id="IPR019358">
    <property type="entry name" value="NEMP_fam"/>
</dbReference>
<comment type="similarity">
    <text evidence="2">Belongs to the NEMP family.</text>
</comment>
<dbReference type="AlphaFoldDB" id="A0AB40CBL2"/>
<feature type="transmembrane region" description="Helical" evidence="9">
    <location>
        <begin position="216"/>
        <end position="238"/>
    </location>
</feature>
<keyword evidence="7" id="KW-0539">Nucleus</keyword>
<dbReference type="RefSeq" id="XP_039137256.1">
    <property type="nucleotide sequence ID" value="XM_039281322.1"/>
</dbReference>
<keyword evidence="5 9" id="KW-1133">Transmembrane helix</keyword>
<dbReference type="PANTHER" id="PTHR31587">
    <property type="entry name" value="TRANSMEMBRANE PROTEIN (DUF2215)"/>
    <property type="match status" value="1"/>
</dbReference>
<evidence type="ECO:0000256" key="1">
    <source>
        <dbReference type="ARBA" id="ARBA00004575"/>
    </source>
</evidence>
<evidence type="ECO:0000256" key="9">
    <source>
        <dbReference type="SAM" id="Phobius"/>
    </source>
</evidence>
<keyword evidence="3 9" id="KW-0812">Transmembrane</keyword>
<evidence type="ECO:0000256" key="5">
    <source>
        <dbReference type="ARBA" id="ARBA00022989"/>
    </source>
</evidence>
<evidence type="ECO:0000313" key="12">
    <source>
        <dbReference type="RefSeq" id="XP_039137256.1"/>
    </source>
</evidence>
<feature type="signal peptide" evidence="10">
    <location>
        <begin position="1"/>
        <end position="26"/>
    </location>
</feature>
<dbReference type="GO" id="GO:0005637">
    <property type="term" value="C:nuclear inner membrane"/>
    <property type="evidence" value="ECO:0007669"/>
    <property type="project" value="UniProtKB-SubCell"/>
</dbReference>
<evidence type="ECO:0000256" key="6">
    <source>
        <dbReference type="ARBA" id="ARBA00023136"/>
    </source>
</evidence>
<feature type="chain" id="PRO_5044254587" evidence="10">
    <location>
        <begin position="27"/>
        <end position="483"/>
    </location>
</feature>
<dbReference type="PANTHER" id="PTHR31587:SF4">
    <property type="entry name" value="TRANSMEMBRANE PROTEIN (DUF2215)"/>
    <property type="match status" value="1"/>
</dbReference>
<evidence type="ECO:0000256" key="10">
    <source>
        <dbReference type="SAM" id="SignalP"/>
    </source>
</evidence>
<sequence>MKAKPIVQLLLSIIVLLFAVAGDSFAFPEELSPIAKLRLPSGQSVANSPGASSGSIVACNRVHFRGLPRLQNLRKFAHSRKIRVSVDQGDGFLHPLTVEVCLHRNSSIGLCMCSDSQWQRLYKGSWMHSISPYGDVILDIRRSINFASPIEVYNDEEFLFHRVVFLVVGMVLMLLSRVLSESLVFYYGSAMTIGIILVILMILFQGMKLLPTGRKSSLAIFMYSSIVGAATVILHYVSGLLRAVLIEIGIGEDMHNPLGVFLLVGLALAGAWCGYWGVRKLVLTEEGLVDTGVAYFVEWATMIFSGVMILQCSLDVPLAVETLLVAITISIMIRTKGKLRFFRRLFRKMMKNIKSRFGAPHREYFDSHDSHQSREPGSHSARSQSKHSKLASFASPAQGLAGTSQQMTPNGETYYSTFHNTPEKRRFTEEEWDKFTKDQTSKALRELVSSPDFNQWASANVEKLTLTPPGSNNHHKRRRFFLF</sequence>
<dbReference type="Pfam" id="PF10225">
    <property type="entry name" value="NEMP"/>
    <property type="match status" value="1"/>
</dbReference>
<organism evidence="11 12">
    <name type="scientific">Dioscorea cayennensis subsp. rotundata</name>
    <name type="common">White Guinea yam</name>
    <name type="synonym">Dioscorea rotundata</name>
    <dbReference type="NCBI Taxonomy" id="55577"/>
    <lineage>
        <taxon>Eukaryota</taxon>
        <taxon>Viridiplantae</taxon>
        <taxon>Streptophyta</taxon>
        <taxon>Embryophyta</taxon>
        <taxon>Tracheophyta</taxon>
        <taxon>Spermatophyta</taxon>
        <taxon>Magnoliopsida</taxon>
        <taxon>Liliopsida</taxon>
        <taxon>Dioscoreales</taxon>
        <taxon>Dioscoreaceae</taxon>
        <taxon>Dioscorea</taxon>
    </lineage>
</organism>
<keyword evidence="6 9" id="KW-0472">Membrane</keyword>
<feature type="region of interest" description="Disordered" evidence="8">
    <location>
        <begin position="365"/>
        <end position="388"/>
    </location>
</feature>
<comment type="subcellular location">
    <subcellularLocation>
        <location evidence="1">Nucleus inner membrane</location>
        <topology evidence="1">Multi-pass membrane protein</topology>
        <orientation evidence="1">Nucleoplasmic side</orientation>
    </subcellularLocation>
</comment>
<evidence type="ECO:0000256" key="7">
    <source>
        <dbReference type="ARBA" id="ARBA00023242"/>
    </source>
</evidence>
<feature type="transmembrane region" description="Helical" evidence="9">
    <location>
        <begin position="185"/>
        <end position="204"/>
    </location>
</feature>
<proteinExistence type="inferred from homology"/>
<gene>
    <name evidence="12" type="primary">LOC120274785</name>
</gene>
<evidence type="ECO:0000313" key="11">
    <source>
        <dbReference type="Proteomes" id="UP001515500"/>
    </source>
</evidence>
<keyword evidence="11" id="KW-1185">Reference proteome</keyword>